<sequence length="111" mass="12632">MNENTHCHHLRIWKNALFVLSLALIVTSGCGYPEVSPQSYGLTKALYAICNRADERRLAEFEQRLSQELEAGRISDSEVAMFESIIQMAEGGDWKSAMQECRQVMVDHVDR</sequence>
<dbReference type="AlphaFoldDB" id="A0A5C5WGX7"/>
<protein>
    <submittedName>
        <fullName evidence="1">Uncharacterized protein</fullName>
    </submittedName>
</protein>
<reference evidence="1 2" key="1">
    <citation type="submission" date="2019-02" db="EMBL/GenBank/DDBJ databases">
        <title>Deep-cultivation of Planctomycetes and their phenomic and genomic characterization uncovers novel biology.</title>
        <authorList>
            <person name="Wiegand S."/>
            <person name="Jogler M."/>
            <person name="Boedeker C."/>
            <person name="Pinto D."/>
            <person name="Vollmers J."/>
            <person name="Rivas-Marin E."/>
            <person name="Kohn T."/>
            <person name="Peeters S.H."/>
            <person name="Heuer A."/>
            <person name="Rast P."/>
            <person name="Oberbeckmann S."/>
            <person name="Bunk B."/>
            <person name="Jeske O."/>
            <person name="Meyerdierks A."/>
            <person name="Storesund J.E."/>
            <person name="Kallscheuer N."/>
            <person name="Luecker S."/>
            <person name="Lage O.M."/>
            <person name="Pohl T."/>
            <person name="Merkel B.J."/>
            <person name="Hornburger P."/>
            <person name="Mueller R.-W."/>
            <person name="Bruemmer F."/>
            <person name="Labrenz M."/>
            <person name="Spormann A.M."/>
            <person name="Op Den Camp H."/>
            <person name="Overmann J."/>
            <person name="Amann R."/>
            <person name="Jetten M.S.M."/>
            <person name="Mascher T."/>
            <person name="Medema M.H."/>
            <person name="Devos D.P."/>
            <person name="Kaster A.-K."/>
            <person name="Ovreas L."/>
            <person name="Rohde M."/>
            <person name="Galperin M.Y."/>
            <person name="Jogler C."/>
        </authorList>
    </citation>
    <scope>NUCLEOTIDE SEQUENCE [LARGE SCALE GENOMIC DNA]</scope>
    <source>
        <strain evidence="1 2">KOR42</strain>
    </source>
</reference>
<dbReference type="EMBL" id="SIHI01000018">
    <property type="protein sequence ID" value="TWT49797.1"/>
    <property type="molecule type" value="Genomic_DNA"/>
</dbReference>
<gene>
    <name evidence="1" type="ORF">KOR42_38690</name>
</gene>
<dbReference type="OrthoDB" id="288412at2"/>
<evidence type="ECO:0000313" key="1">
    <source>
        <dbReference type="EMBL" id="TWT49797.1"/>
    </source>
</evidence>
<dbReference type="RefSeq" id="WP_146511291.1">
    <property type="nucleotide sequence ID" value="NZ_SIHI01000018.1"/>
</dbReference>
<name>A0A5C5WGX7_9PLAN</name>
<proteinExistence type="predicted"/>
<organism evidence="1 2">
    <name type="scientific">Thalassoglobus neptunius</name>
    <dbReference type="NCBI Taxonomy" id="1938619"/>
    <lineage>
        <taxon>Bacteria</taxon>
        <taxon>Pseudomonadati</taxon>
        <taxon>Planctomycetota</taxon>
        <taxon>Planctomycetia</taxon>
        <taxon>Planctomycetales</taxon>
        <taxon>Planctomycetaceae</taxon>
        <taxon>Thalassoglobus</taxon>
    </lineage>
</organism>
<keyword evidence="2" id="KW-1185">Reference proteome</keyword>
<accession>A0A5C5WGX7</accession>
<dbReference type="Proteomes" id="UP000317243">
    <property type="component" value="Unassembled WGS sequence"/>
</dbReference>
<comment type="caution">
    <text evidence="1">The sequence shown here is derived from an EMBL/GenBank/DDBJ whole genome shotgun (WGS) entry which is preliminary data.</text>
</comment>
<evidence type="ECO:0000313" key="2">
    <source>
        <dbReference type="Proteomes" id="UP000317243"/>
    </source>
</evidence>